<dbReference type="Proteomes" id="UP001431209">
    <property type="component" value="Unassembled WGS sequence"/>
</dbReference>
<dbReference type="InterPro" id="IPR022398">
    <property type="entry name" value="Peptidase_S8_His-AS"/>
</dbReference>
<comment type="similarity">
    <text evidence="5">Belongs to the peptidase S8 family.</text>
</comment>
<dbReference type="Gene3D" id="2.60.120.380">
    <property type="match status" value="1"/>
</dbReference>
<dbReference type="PRINTS" id="PR00723">
    <property type="entry name" value="SUBTILISIN"/>
</dbReference>
<evidence type="ECO:0000256" key="3">
    <source>
        <dbReference type="ARBA" id="ARBA00022825"/>
    </source>
</evidence>
<keyword evidence="6" id="KW-0812">Transmembrane</keyword>
<name>A0AAW2Z7N4_9EUKA</name>
<dbReference type="EMBL" id="JAOPGA020001171">
    <property type="protein sequence ID" value="KAL0485823.1"/>
    <property type="molecule type" value="Genomic_DNA"/>
</dbReference>
<feature type="active site" description="Charge relay system" evidence="4 5">
    <location>
        <position position="457"/>
    </location>
</feature>
<dbReference type="Pfam" id="PF00082">
    <property type="entry name" value="Peptidase_S8"/>
    <property type="match status" value="1"/>
</dbReference>
<sequence length="800" mass="87762">NNEKIAVGVQGAEHALHTSQWLTSRGHVHWVEVKPPTITNNKYASMLTQSYSKPYSHPLWDRGITGANQIIGVGDTGVDYYHCFFYDEQNPQPPFTKLIRADNQANHRKFAAFWEYMDRIDSPTGHGTHVSGTASGAANTKLSDPILSEYNSPAFGSKLAFADCGCDTDGGCSCPEDTQCECDLKADKKCQKRFGVVYLPLDLNSDYFSWFYSKGARVVSNSWGTGYYRDFSMGYSTTTAEVDKFVWNNKDFLPFFAAGNSGGQYGYASLTSESEAKNGLAIGASQSCLESFMDAANRTDYSQTIDMIKVQIYQYYCVDSLAGSADAADQSKVALCEEAKKFSTVEDCCNEQGACKGSTSATCCGSQKFNAAFPNIGYRCCPRCIDMEMANQPTHFSSSNLALFTARGPTLDGRIKPDIVTVGDKIMSGLSRGTTEANKCDRSMSATSQLLKHEGTSMACPVAAANAILIRQFYQDGYYGNTKPVASSGFSPSAALVKATMIHSARVLDGLIYLMSKHVWWPLQYKLGHRFQLRQGYHQGFGRIELNNVLSPTAGLYLPNLGKDKDISTGQQHGYCVQLKSALSTFKATLVWTDFPSAPNAQINLVNDLDLIVVMPDGTRYYGNGKYSPVMSAREEADYLNNVEQFSMDNATAGLYNVIVRGASVPQGPQPYAIVISGGGIAQSTNCFPFSADLTPELTTYKNYAYAFGIIILVVLPSLLLISTYFYLQYRTVTTGRGGYKMSAMAQTSSGHQLITDSDNLELKTLRSEMPEESIFDDEDDDDRVGSDNARAGLMMRERL</sequence>
<keyword evidence="1 5" id="KW-0645">Protease</keyword>
<dbReference type="PROSITE" id="PS00137">
    <property type="entry name" value="SUBTILASE_HIS"/>
    <property type="match status" value="1"/>
</dbReference>
<evidence type="ECO:0000313" key="8">
    <source>
        <dbReference type="EMBL" id="KAL0485823.1"/>
    </source>
</evidence>
<dbReference type="CDD" id="cd04842">
    <property type="entry name" value="Peptidases_S8_Kp43_protease"/>
    <property type="match status" value="1"/>
</dbReference>
<evidence type="ECO:0000256" key="4">
    <source>
        <dbReference type="PIRSR" id="PIRSR615500-1"/>
    </source>
</evidence>
<dbReference type="SUPFAM" id="SSF52743">
    <property type="entry name" value="Subtilisin-like"/>
    <property type="match status" value="1"/>
</dbReference>
<dbReference type="Gene3D" id="3.40.50.200">
    <property type="entry name" value="Peptidase S8/S53 domain"/>
    <property type="match status" value="2"/>
</dbReference>
<protein>
    <submittedName>
        <fullName evidence="8">ABC transporter-peptidase tagC</fullName>
    </submittedName>
</protein>
<keyword evidence="3 5" id="KW-0720">Serine protease</keyword>
<comment type="caution">
    <text evidence="8">The sequence shown here is derived from an EMBL/GenBank/DDBJ whole genome shotgun (WGS) entry which is preliminary data.</text>
</comment>
<evidence type="ECO:0000256" key="2">
    <source>
        <dbReference type="ARBA" id="ARBA00022801"/>
    </source>
</evidence>
<dbReference type="InterPro" id="IPR000209">
    <property type="entry name" value="Peptidase_S8/S53_dom"/>
</dbReference>
<dbReference type="InterPro" id="IPR036852">
    <property type="entry name" value="Peptidase_S8/S53_dom_sf"/>
</dbReference>
<dbReference type="InterPro" id="IPR051048">
    <property type="entry name" value="Peptidase_S8/S53_subtilisin"/>
</dbReference>
<dbReference type="InterPro" id="IPR015500">
    <property type="entry name" value="Peptidase_S8_subtilisin-rel"/>
</dbReference>
<keyword evidence="6" id="KW-1133">Transmembrane helix</keyword>
<evidence type="ECO:0000259" key="7">
    <source>
        <dbReference type="Pfam" id="PF00082"/>
    </source>
</evidence>
<dbReference type="AlphaFoldDB" id="A0AAW2Z7N4"/>
<organism evidence="8 9">
    <name type="scientific">Acrasis kona</name>
    <dbReference type="NCBI Taxonomy" id="1008807"/>
    <lineage>
        <taxon>Eukaryota</taxon>
        <taxon>Discoba</taxon>
        <taxon>Heterolobosea</taxon>
        <taxon>Tetramitia</taxon>
        <taxon>Eutetramitia</taxon>
        <taxon>Acrasidae</taxon>
        <taxon>Acrasis</taxon>
    </lineage>
</organism>
<proteinExistence type="inferred from homology"/>
<dbReference type="InterPro" id="IPR008979">
    <property type="entry name" value="Galactose-bd-like_sf"/>
</dbReference>
<dbReference type="SUPFAM" id="SSF49785">
    <property type="entry name" value="Galactose-binding domain-like"/>
    <property type="match status" value="1"/>
</dbReference>
<evidence type="ECO:0000256" key="5">
    <source>
        <dbReference type="PROSITE-ProRule" id="PRU01240"/>
    </source>
</evidence>
<evidence type="ECO:0000256" key="1">
    <source>
        <dbReference type="ARBA" id="ARBA00022670"/>
    </source>
</evidence>
<feature type="domain" description="Peptidase S8/S53" evidence="7">
    <location>
        <begin position="66"/>
        <end position="510"/>
    </location>
</feature>
<reference evidence="8 9" key="1">
    <citation type="submission" date="2024-03" db="EMBL/GenBank/DDBJ databases">
        <title>The Acrasis kona genome and developmental transcriptomes reveal deep origins of eukaryotic multicellular pathways.</title>
        <authorList>
            <person name="Sheikh S."/>
            <person name="Fu C.-J."/>
            <person name="Brown M.W."/>
            <person name="Baldauf S.L."/>
        </authorList>
    </citation>
    <scope>NUCLEOTIDE SEQUENCE [LARGE SCALE GENOMIC DNA]</scope>
    <source>
        <strain evidence="8 9">ATCC MYA-3509</strain>
    </source>
</reference>
<evidence type="ECO:0000313" key="9">
    <source>
        <dbReference type="Proteomes" id="UP001431209"/>
    </source>
</evidence>
<accession>A0AAW2Z7N4</accession>
<dbReference type="GO" id="GO:0004252">
    <property type="term" value="F:serine-type endopeptidase activity"/>
    <property type="evidence" value="ECO:0007669"/>
    <property type="project" value="UniProtKB-UniRule"/>
</dbReference>
<dbReference type="PROSITE" id="PS00138">
    <property type="entry name" value="SUBTILASE_SER"/>
    <property type="match status" value="1"/>
</dbReference>
<evidence type="ECO:0000256" key="6">
    <source>
        <dbReference type="SAM" id="Phobius"/>
    </source>
</evidence>
<dbReference type="PANTHER" id="PTHR43399:SF5">
    <property type="entry name" value="PEPTIDASE S8 FAMILY WITH PROTEASE-ASSOCIATED DOMAIN"/>
    <property type="match status" value="1"/>
</dbReference>
<dbReference type="GO" id="GO:0006508">
    <property type="term" value="P:proteolysis"/>
    <property type="evidence" value="ECO:0007669"/>
    <property type="project" value="UniProtKB-KW"/>
</dbReference>
<feature type="active site" description="Charge relay system" evidence="4 5">
    <location>
        <position position="126"/>
    </location>
</feature>
<feature type="non-terminal residue" evidence="8">
    <location>
        <position position="1"/>
    </location>
</feature>
<dbReference type="PROSITE" id="PS51892">
    <property type="entry name" value="SUBTILASE"/>
    <property type="match status" value="1"/>
</dbReference>
<dbReference type="PANTHER" id="PTHR43399">
    <property type="entry name" value="SUBTILISIN-RELATED"/>
    <property type="match status" value="1"/>
</dbReference>
<keyword evidence="2 5" id="KW-0378">Hydrolase</keyword>
<keyword evidence="9" id="KW-1185">Reference proteome</keyword>
<keyword evidence="6" id="KW-0472">Membrane</keyword>
<dbReference type="InterPro" id="IPR034058">
    <property type="entry name" value="TagA/B/C/D_pept_dom"/>
</dbReference>
<gene>
    <name evidence="8" type="ORF">AKO1_004105</name>
</gene>
<feature type="active site" description="Charge relay system" evidence="4 5">
    <location>
        <position position="75"/>
    </location>
</feature>
<dbReference type="InterPro" id="IPR023828">
    <property type="entry name" value="Peptidase_S8_Ser-AS"/>
</dbReference>
<feature type="transmembrane region" description="Helical" evidence="6">
    <location>
        <begin position="704"/>
        <end position="728"/>
    </location>
</feature>